<accession>A0ABU9CB33</accession>
<keyword evidence="5" id="KW-1185">Reference proteome</keyword>
<name>A0ABU9CB33_9BURK</name>
<protein>
    <recommendedName>
        <fullName evidence="6">Type I restriction enzyme S subunit</fullName>
    </recommendedName>
</protein>
<sequence length="468" mass="50496">MTALVTTSIELLSGAPNGIEKIRVLFRRLALEGKFSTFDCSSSPGAAWLHSTFGRVFSLEYGSNLPAPKRTGTGEFLVYGSNGVVGSHNACCVDAPCLVVGRKGSAGAVNVCEQPGCWVTDVAYFCVPPNSVTLRFAHLLFLTLGLDELGKGIKPGLSRSEAYALPVSIPPLAEQHRIVAKFDELMALCDRLEARQKDAEAAHARLVQALLDSLNQARDADEFQACWQRVVAQFSVLFTTPASIDSLWSAVLCLAAEGKLVAAGEQVAQLPIGELLLGDTLNGCSYKPSDTPVGIPILRISAGTGSDDFIVDETDHKWVEVTAAEREKFRLLRNDLLACRFNGNLHYVGAFALYNGASSVEQIFPDKLIRFRINDQRALPAYLRFVMNALPARQQIESFCATTVGNIGISATNLKTVKVRVPSLDEQHRIVAKVTELLALCGQLKASITAARAKHSKLADALVAQAIL</sequence>
<dbReference type="SUPFAM" id="SSF116734">
    <property type="entry name" value="DNA methylase specificity domain"/>
    <property type="match status" value="2"/>
</dbReference>
<dbReference type="CDD" id="cd17261">
    <property type="entry name" value="RMtype1_S_EcoKI-TRD2-CR2_like"/>
    <property type="match status" value="1"/>
</dbReference>
<reference evidence="4 5" key="1">
    <citation type="submission" date="2024-04" db="EMBL/GenBank/DDBJ databases">
        <title>Novel species of the genus Ideonella isolated from streams.</title>
        <authorList>
            <person name="Lu H."/>
        </authorList>
    </citation>
    <scope>NUCLEOTIDE SEQUENCE [LARGE SCALE GENOMIC DNA]</scope>
    <source>
        <strain evidence="4 5">LYT19W</strain>
    </source>
</reference>
<dbReference type="CDD" id="cd17267">
    <property type="entry name" value="RMtype1_S_EcoAO83I-TRD1-CR1_like"/>
    <property type="match status" value="1"/>
</dbReference>
<evidence type="ECO:0000313" key="4">
    <source>
        <dbReference type="EMBL" id="MEK8048121.1"/>
    </source>
</evidence>
<dbReference type="InterPro" id="IPR051212">
    <property type="entry name" value="Type-I_RE_S_subunit"/>
</dbReference>
<feature type="coiled-coil region" evidence="3">
    <location>
        <begin position="182"/>
        <end position="209"/>
    </location>
</feature>
<organism evidence="4 5">
    <name type="scientific">Ideonella margarita</name>
    <dbReference type="NCBI Taxonomy" id="2984191"/>
    <lineage>
        <taxon>Bacteria</taxon>
        <taxon>Pseudomonadati</taxon>
        <taxon>Pseudomonadota</taxon>
        <taxon>Betaproteobacteria</taxon>
        <taxon>Burkholderiales</taxon>
        <taxon>Sphaerotilaceae</taxon>
        <taxon>Ideonella</taxon>
    </lineage>
</organism>
<dbReference type="PANTHER" id="PTHR43140">
    <property type="entry name" value="TYPE-1 RESTRICTION ENZYME ECOKI SPECIFICITY PROTEIN"/>
    <property type="match status" value="1"/>
</dbReference>
<dbReference type="Proteomes" id="UP001379945">
    <property type="component" value="Unassembled WGS sequence"/>
</dbReference>
<gene>
    <name evidence="4" type="ORF">AACH00_17345</name>
</gene>
<proteinExistence type="predicted"/>
<evidence type="ECO:0000256" key="3">
    <source>
        <dbReference type="SAM" id="Coils"/>
    </source>
</evidence>
<dbReference type="InterPro" id="IPR044946">
    <property type="entry name" value="Restrct_endonuc_typeI_TRD_sf"/>
</dbReference>
<evidence type="ECO:0000313" key="5">
    <source>
        <dbReference type="Proteomes" id="UP001379945"/>
    </source>
</evidence>
<keyword evidence="2" id="KW-0238">DNA-binding</keyword>
<dbReference type="PANTHER" id="PTHR43140:SF1">
    <property type="entry name" value="TYPE I RESTRICTION ENZYME ECOKI SPECIFICITY SUBUNIT"/>
    <property type="match status" value="1"/>
</dbReference>
<evidence type="ECO:0008006" key="6">
    <source>
        <dbReference type="Google" id="ProtNLM"/>
    </source>
</evidence>
<evidence type="ECO:0000256" key="1">
    <source>
        <dbReference type="ARBA" id="ARBA00022747"/>
    </source>
</evidence>
<dbReference type="EMBL" id="JBBUTI010000013">
    <property type="protein sequence ID" value="MEK8048121.1"/>
    <property type="molecule type" value="Genomic_DNA"/>
</dbReference>
<comment type="caution">
    <text evidence="4">The sequence shown here is derived from an EMBL/GenBank/DDBJ whole genome shotgun (WGS) entry which is preliminary data.</text>
</comment>
<dbReference type="Gene3D" id="3.90.220.20">
    <property type="entry name" value="DNA methylase specificity domains"/>
    <property type="match status" value="2"/>
</dbReference>
<keyword evidence="1" id="KW-0680">Restriction system</keyword>
<keyword evidence="3" id="KW-0175">Coiled coil</keyword>
<evidence type="ECO:0000256" key="2">
    <source>
        <dbReference type="ARBA" id="ARBA00023125"/>
    </source>
</evidence>
<dbReference type="RefSeq" id="WP_341400434.1">
    <property type="nucleotide sequence ID" value="NZ_JBBUTI010000013.1"/>
</dbReference>